<evidence type="ECO:0000256" key="11">
    <source>
        <dbReference type="SAM" id="Phobius"/>
    </source>
</evidence>
<comment type="caution">
    <text evidence="14">The sequence shown here is derived from an EMBL/GenBank/DDBJ whole genome shotgun (WGS) entry which is preliminary data.</text>
</comment>
<feature type="domain" description="Cation/H+ exchanger transmembrane" evidence="13">
    <location>
        <begin position="72"/>
        <end position="467"/>
    </location>
</feature>
<dbReference type="AlphaFoldDB" id="A0A3M6UIR2"/>
<dbReference type="PANTHER" id="PTHR10110:SF98">
    <property type="entry name" value="SODIUM_HYDROGEN EXCHANGER"/>
    <property type="match status" value="1"/>
</dbReference>
<feature type="transmembrane region" description="Helical" evidence="11">
    <location>
        <begin position="96"/>
        <end position="115"/>
    </location>
</feature>
<dbReference type="PRINTS" id="PR01084">
    <property type="entry name" value="NAHEXCHNGR"/>
</dbReference>
<evidence type="ECO:0000256" key="3">
    <source>
        <dbReference type="ARBA" id="ARBA00022692"/>
    </source>
</evidence>
<protein>
    <recommendedName>
        <fullName evidence="9">Sodium/hydrogen exchanger</fullName>
    </recommendedName>
</protein>
<evidence type="ECO:0000313" key="14">
    <source>
        <dbReference type="EMBL" id="RMX53583.1"/>
    </source>
</evidence>
<evidence type="ECO:0000256" key="5">
    <source>
        <dbReference type="ARBA" id="ARBA00023053"/>
    </source>
</evidence>
<evidence type="ECO:0000313" key="15">
    <source>
        <dbReference type="Proteomes" id="UP000275408"/>
    </source>
</evidence>
<feature type="transmembrane region" description="Helical" evidence="11">
    <location>
        <begin position="310"/>
        <end position="329"/>
    </location>
</feature>
<dbReference type="GO" id="GO:0098719">
    <property type="term" value="P:sodium ion import across plasma membrane"/>
    <property type="evidence" value="ECO:0007669"/>
    <property type="project" value="TreeGrafter"/>
</dbReference>
<keyword evidence="8 9" id="KW-0739">Sodium transport</keyword>
<dbReference type="NCBIfam" id="TIGR00840">
    <property type="entry name" value="b_cpa1"/>
    <property type="match status" value="1"/>
</dbReference>
<evidence type="ECO:0000256" key="9">
    <source>
        <dbReference type="RuleBase" id="RU003722"/>
    </source>
</evidence>
<evidence type="ECO:0000256" key="12">
    <source>
        <dbReference type="SAM" id="SignalP"/>
    </source>
</evidence>
<feature type="transmembrane region" description="Helical" evidence="11">
    <location>
        <begin position="350"/>
        <end position="369"/>
    </location>
</feature>
<dbReference type="Proteomes" id="UP000275408">
    <property type="component" value="Unassembled WGS sequence"/>
</dbReference>
<feature type="transmembrane region" description="Helical" evidence="11">
    <location>
        <begin position="186"/>
        <end position="208"/>
    </location>
</feature>
<evidence type="ECO:0000256" key="2">
    <source>
        <dbReference type="ARBA" id="ARBA00022448"/>
    </source>
</evidence>
<sequence length="745" mass="83106">MALINPAALLLLVCVLILRVNSSVGDKASTSHNNNSHENGTPGHASDPIPELKVAKFDFAYVAGPLTIIVWILIASFAKLVFHLSHKLSSIVPESCLVIVLGIIIGGIMKGIGILDTVPTFSSRTFFLFMLPPIVLEAGYFLQDKAFFNNIGTILLYAVVGTIFNTFTVGLSLFGVSFRDGMNLTLMHTLTFAALIAAVDPVAVLAVFEEIHVNVMLYILVFGESLLNDAVTVVLYHLFEALAGFDVVSYKEILIGFASFFVVSIGGTTLGLLWGLATAFVTKFTDHVRVIEPIFVFIMSYLSYLTAELFHLSGIMSIVTCAIVMKPYVELNISRKSHTTIKYFLKMLSSSSETLIFMFLGVQVVSWGHEWNTKFVFVTLVFILVFRALGVVILTFLANRFGRLNKLSAVDQFIMSYGGIRGAVSFSLAVLLDEHHFPQKNMFVTTTIVIVLFTVFFQGMTIKPLVRILHVKLRGKEQLSMCVELNEKFLDHLVAGIEEISGHHGHGYYWEMFEYAHTHYLRRWLIRDGDRFVQDEDILLAYRRLAYKDALTRLEREGSGSAIHPSNIPIELLAKSALEASAICAKKPRETAYQNQLLVNSKPIHFHHKHKPRHHHKRHKHHKRHEQPPKKQLSAIFEEDEAGRTSPSAEYPVGPIPSSSEDEEPGISFEAKPKGRIGRYPSFESKDAGPGEPLLKNENNEDAKENDDSKPTEDSPTEPGSVPLDSFVVQVDNDEGEEKIAESKM</sequence>
<organism evidence="14 15">
    <name type="scientific">Pocillopora damicornis</name>
    <name type="common">Cauliflower coral</name>
    <name type="synonym">Millepora damicornis</name>
    <dbReference type="NCBI Taxonomy" id="46731"/>
    <lineage>
        <taxon>Eukaryota</taxon>
        <taxon>Metazoa</taxon>
        <taxon>Cnidaria</taxon>
        <taxon>Anthozoa</taxon>
        <taxon>Hexacorallia</taxon>
        <taxon>Scleractinia</taxon>
        <taxon>Astrocoeniina</taxon>
        <taxon>Pocilloporidae</taxon>
        <taxon>Pocillopora</taxon>
    </lineage>
</organism>
<evidence type="ECO:0000256" key="7">
    <source>
        <dbReference type="ARBA" id="ARBA00023136"/>
    </source>
</evidence>
<feature type="transmembrane region" description="Helical" evidence="11">
    <location>
        <begin position="288"/>
        <end position="304"/>
    </location>
</feature>
<gene>
    <name evidence="14" type="ORF">pdam_00004356</name>
</gene>
<feature type="transmembrane region" description="Helical" evidence="11">
    <location>
        <begin position="215"/>
        <end position="238"/>
    </location>
</feature>
<dbReference type="GO" id="GO:0005886">
    <property type="term" value="C:plasma membrane"/>
    <property type="evidence" value="ECO:0007669"/>
    <property type="project" value="TreeGrafter"/>
</dbReference>
<dbReference type="Pfam" id="PF00999">
    <property type="entry name" value="Na_H_Exchanger"/>
    <property type="match status" value="1"/>
</dbReference>
<dbReference type="STRING" id="46731.A0A3M6UIR2"/>
<evidence type="ECO:0000259" key="13">
    <source>
        <dbReference type="Pfam" id="PF00999"/>
    </source>
</evidence>
<keyword evidence="5" id="KW-0915">Sodium</keyword>
<dbReference type="EMBL" id="RCHS01001420">
    <property type="protein sequence ID" value="RMX53583.1"/>
    <property type="molecule type" value="Genomic_DNA"/>
</dbReference>
<feature type="signal peptide" evidence="12">
    <location>
        <begin position="1"/>
        <end position="22"/>
    </location>
</feature>
<dbReference type="PANTHER" id="PTHR10110">
    <property type="entry name" value="SODIUM/HYDROGEN EXCHANGER"/>
    <property type="match status" value="1"/>
</dbReference>
<dbReference type="Gene3D" id="6.10.140.1330">
    <property type="match status" value="1"/>
</dbReference>
<dbReference type="InterPro" id="IPR006153">
    <property type="entry name" value="Cation/H_exchanger_TM"/>
</dbReference>
<evidence type="ECO:0000256" key="10">
    <source>
        <dbReference type="SAM" id="MobiDB-lite"/>
    </source>
</evidence>
<comment type="subcellular location">
    <subcellularLocation>
        <location evidence="1">Membrane</location>
        <topology evidence="1">Multi-pass membrane protein</topology>
    </subcellularLocation>
</comment>
<evidence type="ECO:0000256" key="1">
    <source>
        <dbReference type="ARBA" id="ARBA00004141"/>
    </source>
</evidence>
<dbReference type="GO" id="GO:0015385">
    <property type="term" value="F:sodium:proton antiporter activity"/>
    <property type="evidence" value="ECO:0007669"/>
    <property type="project" value="InterPro"/>
</dbReference>
<dbReference type="InterPro" id="IPR018422">
    <property type="entry name" value="Cation/H_exchanger_CPA1"/>
</dbReference>
<keyword evidence="7 11" id="KW-0472">Membrane</keyword>
<evidence type="ECO:0000256" key="8">
    <source>
        <dbReference type="ARBA" id="ARBA00023201"/>
    </source>
</evidence>
<dbReference type="GO" id="GO:0015386">
    <property type="term" value="F:potassium:proton antiporter activity"/>
    <property type="evidence" value="ECO:0007669"/>
    <property type="project" value="TreeGrafter"/>
</dbReference>
<feature type="transmembrane region" description="Helical" evidence="11">
    <location>
        <begin position="121"/>
        <end position="142"/>
    </location>
</feature>
<evidence type="ECO:0000256" key="6">
    <source>
        <dbReference type="ARBA" id="ARBA00023065"/>
    </source>
</evidence>
<reference evidence="14 15" key="1">
    <citation type="journal article" date="2018" name="Sci. Rep.">
        <title>Comparative analysis of the Pocillopora damicornis genome highlights role of immune system in coral evolution.</title>
        <authorList>
            <person name="Cunning R."/>
            <person name="Bay R.A."/>
            <person name="Gillette P."/>
            <person name="Baker A.C."/>
            <person name="Traylor-Knowles N."/>
        </authorList>
    </citation>
    <scope>NUCLEOTIDE SEQUENCE [LARGE SCALE GENOMIC DNA]</scope>
    <source>
        <strain evidence="14">RSMAS</strain>
        <tissue evidence="14">Whole animal</tissue>
    </source>
</reference>
<dbReference type="InterPro" id="IPR004709">
    <property type="entry name" value="NaH_exchanger"/>
</dbReference>
<evidence type="ECO:0000256" key="4">
    <source>
        <dbReference type="ARBA" id="ARBA00022989"/>
    </source>
</evidence>
<feature type="compositionally biased region" description="Basic and acidic residues" evidence="10">
    <location>
        <begin position="698"/>
        <end position="713"/>
    </location>
</feature>
<proteinExistence type="inferred from homology"/>
<feature type="transmembrane region" description="Helical" evidence="11">
    <location>
        <begin position="443"/>
        <end position="466"/>
    </location>
</feature>
<dbReference type="OrthoDB" id="196264at2759"/>
<feature type="transmembrane region" description="Helical" evidence="11">
    <location>
        <begin position="375"/>
        <end position="397"/>
    </location>
</feature>
<feature type="compositionally biased region" description="Basic residues" evidence="10">
    <location>
        <begin position="607"/>
        <end position="625"/>
    </location>
</feature>
<keyword evidence="9" id="KW-0050">Antiport</keyword>
<feature type="transmembrane region" description="Helical" evidence="11">
    <location>
        <begin position="154"/>
        <end position="174"/>
    </location>
</feature>
<keyword evidence="3 9" id="KW-0812">Transmembrane</keyword>
<keyword evidence="4 11" id="KW-1133">Transmembrane helix</keyword>
<accession>A0A3M6UIR2</accession>
<keyword evidence="6 9" id="KW-0406">Ion transport</keyword>
<keyword evidence="12" id="KW-0732">Signal</keyword>
<feature type="region of interest" description="Disordered" evidence="10">
    <location>
        <begin position="607"/>
        <end position="729"/>
    </location>
</feature>
<feature type="transmembrane region" description="Helical" evidence="11">
    <location>
        <begin position="253"/>
        <end position="276"/>
    </location>
</feature>
<feature type="transmembrane region" description="Helical" evidence="11">
    <location>
        <begin position="59"/>
        <end position="84"/>
    </location>
</feature>
<keyword evidence="2 9" id="KW-0813">Transport</keyword>
<keyword evidence="15" id="KW-1185">Reference proteome</keyword>
<dbReference type="GO" id="GO:0051453">
    <property type="term" value="P:regulation of intracellular pH"/>
    <property type="evidence" value="ECO:0007669"/>
    <property type="project" value="TreeGrafter"/>
</dbReference>
<feature type="chain" id="PRO_5018007012" description="Sodium/hydrogen exchanger" evidence="12">
    <location>
        <begin position="23"/>
        <end position="745"/>
    </location>
</feature>
<name>A0A3M6UIR2_POCDA</name>
<comment type="similarity">
    <text evidence="9">Belongs to the monovalent cation:proton antiporter 1 (CPA1) transporter (TC 2.A.36) family.</text>
</comment>